<dbReference type="EMBL" id="BMKL01000001">
    <property type="protein sequence ID" value="GGE05133.1"/>
    <property type="molecule type" value="Genomic_DNA"/>
</dbReference>
<keyword evidence="17" id="KW-1015">Disulfide bond</keyword>
<evidence type="ECO:0000256" key="6">
    <source>
        <dbReference type="ARBA" id="ARBA00022448"/>
    </source>
</evidence>
<feature type="region of interest" description="Disordered" evidence="21">
    <location>
        <begin position="1"/>
        <end position="23"/>
    </location>
</feature>
<comment type="subunit">
    <text evidence="3 20">The main subunits of complex b-c1 are: cytochrome b, cytochrome c1 and the Rieske protein.</text>
</comment>
<keyword evidence="15" id="KW-0411">Iron-sulfur</keyword>
<comment type="catalytic activity">
    <reaction evidence="18 19">
        <text>a quinol + 2 Fe(III)-[cytochrome c](out) = a quinone + 2 Fe(II)-[cytochrome c](out) + 2 H(+)(out)</text>
        <dbReference type="Rhea" id="RHEA:11484"/>
        <dbReference type="Rhea" id="RHEA-COMP:10350"/>
        <dbReference type="Rhea" id="RHEA-COMP:14399"/>
        <dbReference type="ChEBI" id="CHEBI:15378"/>
        <dbReference type="ChEBI" id="CHEBI:24646"/>
        <dbReference type="ChEBI" id="CHEBI:29033"/>
        <dbReference type="ChEBI" id="CHEBI:29034"/>
        <dbReference type="ChEBI" id="CHEBI:132124"/>
        <dbReference type="EC" id="7.1.1.8"/>
    </reaction>
</comment>
<evidence type="ECO:0000256" key="18">
    <source>
        <dbReference type="ARBA" id="ARBA00029351"/>
    </source>
</evidence>
<dbReference type="InterPro" id="IPR006317">
    <property type="entry name" value="Ubiquinol_cyt_c_Rdtase_Fe-S-su"/>
</dbReference>
<evidence type="ECO:0000313" key="23">
    <source>
        <dbReference type="EMBL" id="GGE05133.1"/>
    </source>
</evidence>
<proteinExistence type="predicted"/>
<evidence type="ECO:0000256" key="8">
    <source>
        <dbReference type="ARBA" id="ARBA00022692"/>
    </source>
</evidence>
<comment type="caution">
    <text evidence="23">The sequence shown here is derived from an EMBL/GenBank/DDBJ whole genome shotgun (WGS) entry which is preliminary data.</text>
</comment>
<keyword evidence="24" id="KW-1185">Reference proteome</keyword>
<evidence type="ECO:0000256" key="17">
    <source>
        <dbReference type="ARBA" id="ARBA00023157"/>
    </source>
</evidence>
<keyword evidence="13 19" id="KW-1133">Transmembrane helix</keyword>
<keyword evidence="11" id="KW-1278">Translocase</keyword>
<evidence type="ECO:0000256" key="13">
    <source>
        <dbReference type="ARBA" id="ARBA00022989"/>
    </source>
</evidence>
<dbReference type="EC" id="7.1.1.8" evidence="4 19"/>
<evidence type="ECO:0000256" key="19">
    <source>
        <dbReference type="RuleBase" id="RU004494"/>
    </source>
</evidence>
<evidence type="ECO:0000256" key="21">
    <source>
        <dbReference type="SAM" id="MobiDB-lite"/>
    </source>
</evidence>
<evidence type="ECO:0000256" key="10">
    <source>
        <dbReference type="ARBA" id="ARBA00022723"/>
    </source>
</evidence>
<dbReference type="Gene3D" id="1.20.5.510">
    <property type="entry name" value="Single helix bin"/>
    <property type="match status" value="1"/>
</dbReference>
<evidence type="ECO:0000256" key="12">
    <source>
        <dbReference type="ARBA" id="ARBA00022982"/>
    </source>
</evidence>
<dbReference type="PROSITE" id="PS51296">
    <property type="entry name" value="RIESKE"/>
    <property type="match status" value="1"/>
</dbReference>
<evidence type="ECO:0000256" key="4">
    <source>
        <dbReference type="ARBA" id="ARBA00012951"/>
    </source>
</evidence>
<keyword evidence="14" id="KW-0408">Iron</keyword>
<evidence type="ECO:0000256" key="2">
    <source>
        <dbReference type="ARBA" id="ARBA00004162"/>
    </source>
</evidence>
<dbReference type="Proteomes" id="UP000619041">
    <property type="component" value="Unassembled WGS sequence"/>
</dbReference>
<reference evidence="24" key="1">
    <citation type="journal article" date="2019" name="Int. J. Syst. Evol. Microbiol.">
        <title>The Global Catalogue of Microorganisms (GCM) 10K type strain sequencing project: providing services to taxonomists for standard genome sequencing and annotation.</title>
        <authorList>
            <consortium name="The Broad Institute Genomics Platform"/>
            <consortium name="The Broad Institute Genome Sequencing Center for Infectious Disease"/>
            <person name="Wu L."/>
            <person name="Ma J."/>
        </authorList>
    </citation>
    <scope>NUCLEOTIDE SEQUENCE [LARGE SCALE GENOMIC DNA]</scope>
    <source>
        <strain evidence="24">CGMCC 1.15959</strain>
    </source>
</reference>
<evidence type="ECO:0000256" key="7">
    <source>
        <dbReference type="ARBA" id="ARBA00022475"/>
    </source>
</evidence>
<keyword evidence="7" id="KW-1003">Cell membrane</keyword>
<dbReference type="CDD" id="cd03470">
    <property type="entry name" value="Rieske_cytochrome_bc1"/>
    <property type="match status" value="1"/>
</dbReference>
<dbReference type="Pfam" id="PF10399">
    <property type="entry name" value="UCR_Fe-S_N"/>
    <property type="match status" value="1"/>
</dbReference>
<evidence type="ECO:0000256" key="20">
    <source>
        <dbReference type="RuleBase" id="RU004497"/>
    </source>
</evidence>
<comment type="subcellular location">
    <subcellularLocation>
        <location evidence="2">Cell membrane</location>
        <topology evidence="2">Single-pass membrane protein</topology>
    </subcellularLocation>
</comment>
<comment type="miscellaneous">
    <text evidence="19">The Rieske protein is a high potential 2Fe-2S protein.</text>
</comment>
<dbReference type="PANTHER" id="PTHR10134">
    <property type="entry name" value="CYTOCHROME B-C1 COMPLEX SUBUNIT RIESKE, MITOCHONDRIAL"/>
    <property type="match status" value="1"/>
</dbReference>
<dbReference type="Pfam" id="PF00355">
    <property type="entry name" value="Rieske"/>
    <property type="match status" value="1"/>
</dbReference>
<gene>
    <name evidence="23" type="ORF">GCM10011515_25860</name>
</gene>
<evidence type="ECO:0000256" key="15">
    <source>
        <dbReference type="ARBA" id="ARBA00023014"/>
    </source>
</evidence>
<keyword evidence="12 19" id="KW-0249">Electron transport</keyword>
<evidence type="ECO:0000256" key="5">
    <source>
        <dbReference type="ARBA" id="ARBA00019816"/>
    </source>
</evidence>
<dbReference type="Gene3D" id="2.102.10.10">
    <property type="entry name" value="Rieske [2Fe-2S] iron-sulphur domain"/>
    <property type="match status" value="1"/>
</dbReference>
<keyword evidence="9" id="KW-0001">2Fe-2S</keyword>
<dbReference type="InterPro" id="IPR005805">
    <property type="entry name" value="Rieske_Fe-S_prot_C"/>
</dbReference>
<evidence type="ECO:0000256" key="9">
    <source>
        <dbReference type="ARBA" id="ARBA00022714"/>
    </source>
</evidence>
<feature type="compositionally biased region" description="Polar residues" evidence="21">
    <location>
        <begin position="14"/>
        <end position="23"/>
    </location>
</feature>
<dbReference type="PRINTS" id="PR00162">
    <property type="entry name" value="RIESKE"/>
</dbReference>
<evidence type="ECO:0000256" key="1">
    <source>
        <dbReference type="ARBA" id="ARBA00002444"/>
    </source>
</evidence>
<evidence type="ECO:0000256" key="3">
    <source>
        <dbReference type="ARBA" id="ARBA00011649"/>
    </source>
</evidence>
<evidence type="ECO:0000256" key="11">
    <source>
        <dbReference type="ARBA" id="ARBA00022967"/>
    </source>
</evidence>
<dbReference type="InterPro" id="IPR017941">
    <property type="entry name" value="Rieske_2Fe-2S"/>
</dbReference>
<keyword evidence="8 19" id="KW-0812">Transmembrane</keyword>
<accession>A0ABQ1SDY3</accession>
<evidence type="ECO:0000313" key="24">
    <source>
        <dbReference type="Proteomes" id="UP000619041"/>
    </source>
</evidence>
<evidence type="ECO:0000259" key="22">
    <source>
        <dbReference type="PROSITE" id="PS51296"/>
    </source>
</evidence>
<dbReference type="NCBIfam" id="TIGR01416">
    <property type="entry name" value="Rieske_proteo"/>
    <property type="match status" value="1"/>
</dbReference>
<feature type="transmembrane region" description="Helical" evidence="19">
    <location>
        <begin position="79"/>
        <end position="100"/>
    </location>
</feature>
<protein>
    <recommendedName>
        <fullName evidence="5 19">Ubiquinol-cytochrome c reductase iron-sulfur subunit</fullName>
        <ecNumber evidence="4 19">7.1.1.8</ecNumber>
    </recommendedName>
</protein>
<name>A0ABQ1SDY3_9SPHN</name>
<comment type="function">
    <text evidence="1">Component of the ubiquinol-cytochrome c reductase complex (complex III or cytochrome b-c1 complex), which is a respiratory chain that generates an electrochemical potential coupled to ATP synthesis.</text>
</comment>
<organism evidence="23 24">
    <name type="scientific">Tsuneonella deserti</name>
    <dbReference type="NCBI Taxonomy" id="2035528"/>
    <lineage>
        <taxon>Bacteria</taxon>
        <taxon>Pseudomonadati</taxon>
        <taxon>Pseudomonadota</taxon>
        <taxon>Alphaproteobacteria</taxon>
        <taxon>Sphingomonadales</taxon>
        <taxon>Erythrobacteraceae</taxon>
        <taxon>Tsuneonella</taxon>
    </lineage>
</organism>
<keyword evidence="6 19" id="KW-0813">Transport</keyword>
<keyword evidence="16 19" id="KW-0472">Membrane</keyword>
<comment type="cofactor">
    <cofactor evidence="19">
        <name>[2Fe-2S] cluster</name>
        <dbReference type="ChEBI" id="CHEBI:190135"/>
    </cofactor>
    <text evidence="19">Binds 1 [2Fe-2S] cluster per subunit.</text>
</comment>
<dbReference type="InterPro" id="IPR019470">
    <property type="entry name" value="Ubiq_cytC_Rdtase_Fe-S_su_TAT"/>
</dbReference>
<keyword evidence="10" id="KW-0479">Metal-binding</keyword>
<evidence type="ECO:0000256" key="14">
    <source>
        <dbReference type="ARBA" id="ARBA00023004"/>
    </source>
</evidence>
<dbReference type="SUPFAM" id="SSF50022">
    <property type="entry name" value="ISP domain"/>
    <property type="match status" value="1"/>
</dbReference>
<evidence type="ECO:0000256" key="16">
    <source>
        <dbReference type="ARBA" id="ARBA00023136"/>
    </source>
</evidence>
<sequence>MRAANRHFGRLSGGSVTAKTGATASRRGIGADTRWLVIRRVSFAKKYKAGQAPLMADTTGDAIPGTMTVDDDGIRRRDFINVAAVGAAGVGGIAVLLPLISQMAPSADVLAESSTEIDVSSVQPGMAIKAVFRKQPLFVRRLTPAEIKAANAVDVSSLRDPQTLAERTKEGHEDLLITMGVCTHLGCVPLGAGEGENKGPFGGYFCPCHGSAYDTAARIRKGPAPKNLEVPEYEFTSDTVVKVG</sequence>
<dbReference type="InterPro" id="IPR014349">
    <property type="entry name" value="Rieske_Fe-S_prot"/>
</dbReference>
<dbReference type="InterPro" id="IPR036922">
    <property type="entry name" value="Rieske_2Fe-2S_sf"/>
</dbReference>
<feature type="domain" description="Rieske" evidence="22">
    <location>
        <begin position="144"/>
        <end position="242"/>
    </location>
</feature>